<sequence length="168" mass="19729">MLRACVLDWKGSWDQHLSMAKFTYNNSYQSGTCMAPFEALYGRRCRSPVCYAESKQKSYADKRRQDLEFEVGDHVFLKVSPTRGVLKFGTRGKLSSRYIGSYPILERVGEYILDPSHIIDPEPIQLREDLTYDEHPICILDFKKRVMRRRTIHFVKVFWDNHSIEKAT</sequence>
<organism evidence="2 3">
    <name type="scientific">Rubroshorea leprosula</name>
    <dbReference type="NCBI Taxonomy" id="152421"/>
    <lineage>
        <taxon>Eukaryota</taxon>
        <taxon>Viridiplantae</taxon>
        <taxon>Streptophyta</taxon>
        <taxon>Embryophyta</taxon>
        <taxon>Tracheophyta</taxon>
        <taxon>Spermatophyta</taxon>
        <taxon>Magnoliopsida</taxon>
        <taxon>eudicotyledons</taxon>
        <taxon>Gunneridae</taxon>
        <taxon>Pentapetalae</taxon>
        <taxon>rosids</taxon>
        <taxon>malvids</taxon>
        <taxon>Malvales</taxon>
        <taxon>Dipterocarpaceae</taxon>
        <taxon>Rubroshorea</taxon>
    </lineage>
</organism>
<dbReference type="PANTHER" id="PTHR46148:SF60">
    <property type="entry name" value="CHROMO DOMAIN-CONTAINING PROTEIN"/>
    <property type="match status" value="1"/>
</dbReference>
<accession>A0AAV5LF79</accession>
<evidence type="ECO:0000259" key="1">
    <source>
        <dbReference type="Pfam" id="PF24626"/>
    </source>
</evidence>
<dbReference type="GO" id="GO:0003676">
    <property type="term" value="F:nucleic acid binding"/>
    <property type="evidence" value="ECO:0007669"/>
    <property type="project" value="InterPro"/>
</dbReference>
<feature type="domain" description="Tf2-1-like SH3-like" evidence="1">
    <location>
        <begin position="72"/>
        <end position="110"/>
    </location>
</feature>
<evidence type="ECO:0000313" key="2">
    <source>
        <dbReference type="EMBL" id="GKV35908.1"/>
    </source>
</evidence>
<comment type="caution">
    <text evidence="2">The sequence shown here is derived from an EMBL/GenBank/DDBJ whole genome shotgun (WGS) entry which is preliminary data.</text>
</comment>
<evidence type="ECO:0000313" key="3">
    <source>
        <dbReference type="Proteomes" id="UP001054252"/>
    </source>
</evidence>
<proteinExistence type="predicted"/>
<dbReference type="InterPro" id="IPR056924">
    <property type="entry name" value="SH3_Tf2-1"/>
</dbReference>
<protein>
    <recommendedName>
        <fullName evidence="1">Tf2-1-like SH3-like domain-containing protein</fullName>
    </recommendedName>
</protein>
<dbReference type="AlphaFoldDB" id="A0AAV5LF79"/>
<dbReference type="PANTHER" id="PTHR46148">
    <property type="entry name" value="CHROMO DOMAIN-CONTAINING PROTEIN"/>
    <property type="match status" value="1"/>
</dbReference>
<keyword evidence="3" id="KW-1185">Reference proteome</keyword>
<dbReference type="Proteomes" id="UP001054252">
    <property type="component" value="Unassembled WGS sequence"/>
</dbReference>
<gene>
    <name evidence="2" type="ORF">SLEP1_g44110</name>
</gene>
<dbReference type="EMBL" id="BPVZ01000113">
    <property type="protein sequence ID" value="GKV35908.1"/>
    <property type="molecule type" value="Genomic_DNA"/>
</dbReference>
<reference evidence="2 3" key="1">
    <citation type="journal article" date="2021" name="Commun. Biol.">
        <title>The genome of Shorea leprosula (Dipterocarpaceae) highlights the ecological relevance of drought in aseasonal tropical rainforests.</title>
        <authorList>
            <person name="Ng K.K.S."/>
            <person name="Kobayashi M.J."/>
            <person name="Fawcett J.A."/>
            <person name="Hatakeyama M."/>
            <person name="Paape T."/>
            <person name="Ng C.H."/>
            <person name="Ang C.C."/>
            <person name="Tnah L.H."/>
            <person name="Lee C.T."/>
            <person name="Nishiyama T."/>
            <person name="Sese J."/>
            <person name="O'Brien M.J."/>
            <person name="Copetti D."/>
            <person name="Mohd Noor M.I."/>
            <person name="Ong R.C."/>
            <person name="Putra M."/>
            <person name="Sireger I.Z."/>
            <person name="Indrioko S."/>
            <person name="Kosugi Y."/>
            <person name="Izuno A."/>
            <person name="Isagi Y."/>
            <person name="Lee S.L."/>
            <person name="Shimizu K.K."/>
        </authorList>
    </citation>
    <scope>NUCLEOTIDE SEQUENCE [LARGE SCALE GENOMIC DNA]</scope>
    <source>
        <strain evidence="2">214</strain>
    </source>
</reference>
<dbReference type="Pfam" id="PF24626">
    <property type="entry name" value="SH3_Tf2-1"/>
    <property type="match status" value="1"/>
</dbReference>
<name>A0AAV5LF79_9ROSI</name>
<dbReference type="Gene3D" id="3.30.420.10">
    <property type="entry name" value="Ribonuclease H-like superfamily/Ribonuclease H"/>
    <property type="match status" value="1"/>
</dbReference>
<dbReference type="InterPro" id="IPR036397">
    <property type="entry name" value="RNaseH_sf"/>
</dbReference>